<geneLocation type="plasmid" evidence="1 2">
    <name>punmamed1</name>
</geneLocation>
<organism evidence="1 2">
    <name type="scientific">Streptomyces violaceus</name>
    <name type="common">Streptomyces venezuelae</name>
    <dbReference type="NCBI Taxonomy" id="1936"/>
    <lineage>
        <taxon>Bacteria</taxon>
        <taxon>Bacillati</taxon>
        <taxon>Actinomycetota</taxon>
        <taxon>Actinomycetes</taxon>
        <taxon>Kitasatosporales</taxon>
        <taxon>Streptomycetaceae</taxon>
        <taxon>Streptomyces</taxon>
    </lineage>
</organism>
<proteinExistence type="predicted"/>
<reference evidence="1 2" key="1">
    <citation type="submission" date="2023-09" db="EMBL/GenBank/DDBJ databases">
        <title>The genome sequence of Streptomyces anthocyanicus.</title>
        <authorList>
            <person name="Mo P."/>
        </authorList>
    </citation>
    <scope>NUCLEOTIDE SEQUENCE [LARGE SCALE GENOMIC DNA]</scope>
    <source>
        <strain evidence="1 2">JCM 4387</strain>
        <plasmid evidence="1 2">punmamed1</plasmid>
    </source>
</reference>
<name>A0ABY9UMW8_STRVL</name>
<protein>
    <submittedName>
        <fullName evidence="1">Uncharacterized protein</fullName>
    </submittedName>
</protein>
<keyword evidence="2" id="KW-1185">Reference proteome</keyword>
<evidence type="ECO:0000313" key="2">
    <source>
        <dbReference type="Proteomes" id="UP001249394"/>
    </source>
</evidence>
<keyword evidence="1" id="KW-0614">Plasmid</keyword>
<accession>A0ABY9UMW8</accession>
<dbReference type="EMBL" id="CP134214">
    <property type="protein sequence ID" value="WND24163.1"/>
    <property type="molecule type" value="Genomic_DNA"/>
</dbReference>
<evidence type="ECO:0000313" key="1">
    <source>
        <dbReference type="EMBL" id="WND24163.1"/>
    </source>
</evidence>
<dbReference type="Proteomes" id="UP001249394">
    <property type="component" value="Plasmid punmamed1"/>
</dbReference>
<gene>
    <name evidence="1" type="ORF">RI060_43360</name>
</gene>
<sequence length="116" mass="12069">MTHARNQATTADYTKLSPTAQAVIDKAMDDADNADTTKDYRDAMEYVAIAAGIPLPTSGDLAVCSCLNDAGGCGCGAIFDTALHGLVVTATNDPNCNLSRLQCADCGHDHPRPIAD</sequence>